<reference evidence="1 2" key="1">
    <citation type="submission" date="2016-10" db="EMBL/GenBank/DDBJ databases">
        <authorList>
            <person name="Varghese N."/>
            <person name="Submissions S."/>
        </authorList>
    </citation>
    <scope>NUCLEOTIDE SEQUENCE [LARGE SCALE GENOMIC DNA]</scope>
    <source>
        <strain evidence="1 2">LMG 21974</strain>
    </source>
</reference>
<protein>
    <submittedName>
        <fullName evidence="1">Uncharacterized protein</fullName>
    </submittedName>
</protein>
<comment type="caution">
    <text evidence="1">The sequence shown here is derived from an EMBL/GenBank/DDBJ whole genome shotgun (WGS) entry which is preliminary data.</text>
</comment>
<evidence type="ECO:0000313" key="2">
    <source>
        <dbReference type="Proteomes" id="UP000183210"/>
    </source>
</evidence>
<gene>
    <name evidence="1" type="ORF">SAMN05216409_10891</name>
</gene>
<dbReference type="Proteomes" id="UP000183210">
    <property type="component" value="Unassembled WGS sequence"/>
</dbReference>
<evidence type="ECO:0000313" key="1">
    <source>
        <dbReference type="EMBL" id="SEQ73658.1"/>
    </source>
</evidence>
<accession>A0A9X8QK16</accession>
<proteinExistence type="predicted"/>
<dbReference type="EMBL" id="FOEV01000008">
    <property type="protein sequence ID" value="SEQ73658.1"/>
    <property type="molecule type" value="Genomic_DNA"/>
</dbReference>
<dbReference type="AlphaFoldDB" id="A0A9X8QK16"/>
<organism evidence="1 2">
    <name type="scientific">Pseudomonas lutea</name>
    <dbReference type="NCBI Taxonomy" id="243924"/>
    <lineage>
        <taxon>Bacteria</taxon>
        <taxon>Pseudomonadati</taxon>
        <taxon>Pseudomonadota</taxon>
        <taxon>Gammaproteobacteria</taxon>
        <taxon>Pseudomonadales</taxon>
        <taxon>Pseudomonadaceae</taxon>
        <taxon>Pseudomonas</taxon>
    </lineage>
</organism>
<sequence>MNVGRTLHEAVRTGGNDAMLIEYWLIIESLLHDAADSTAFNLKVHLIRARDRTLRPLKVFYALLDPNLADYCAGRFYP</sequence>
<name>A0A9X8QK16_9PSED</name>